<dbReference type="OrthoDB" id="21825at2"/>
<comment type="similarity">
    <text evidence="2 7">Belongs to the iron/ascorbate-dependent oxidoreductase family.</text>
</comment>
<dbReference type="InterPro" id="IPR026992">
    <property type="entry name" value="DIOX_N"/>
</dbReference>
<dbReference type="SUPFAM" id="SSF51197">
    <property type="entry name" value="Clavaminate synthase-like"/>
    <property type="match status" value="1"/>
</dbReference>
<gene>
    <name evidence="9" type="ORF">BDK89_2233</name>
</gene>
<dbReference type="Gene3D" id="2.60.120.330">
    <property type="entry name" value="B-lactam Antibiotic, Isopenicillin N Synthase, Chain"/>
    <property type="match status" value="1"/>
</dbReference>
<dbReference type="GO" id="GO:0051213">
    <property type="term" value="F:dioxygenase activity"/>
    <property type="evidence" value="ECO:0007669"/>
    <property type="project" value="UniProtKB-KW"/>
</dbReference>
<protein>
    <submittedName>
        <fullName evidence="9">Isopenicillin N synthase-like dioxygenase</fullName>
    </submittedName>
</protein>
<keyword evidence="9" id="KW-0223">Dioxygenase</keyword>
<dbReference type="PRINTS" id="PR00682">
    <property type="entry name" value="IPNSYNTHASE"/>
</dbReference>
<comment type="caution">
    <text evidence="9">The sequence shown here is derived from an EMBL/GenBank/DDBJ whole genome shotgun (WGS) entry which is preliminary data.</text>
</comment>
<evidence type="ECO:0000259" key="8">
    <source>
        <dbReference type="PROSITE" id="PS51471"/>
    </source>
</evidence>
<keyword evidence="5 7" id="KW-0408">Iron</keyword>
<dbReference type="GO" id="GO:0017000">
    <property type="term" value="P:antibiotic biosynthetic process"/>
    <property type="evidence" value="ECO:0007669"/>
    <property type="project" value="UniProtKB-KW"/>
</dbReference>
<evidence type="ECO:0000256" key="1">
    <source>
        <dbReference type="ARBA" id="ARBA00004792"/>
    </source>
</evidence>
<evidence type="ECO:0000313" key="10">
    <source>
        <dbReference type="Proteomes" id="UP000294558"/>
    </source>
</evidence>
<evidence type="ECO:0000256" key="3">
    <source>
        <dbReference type="ARBA" id="ARBA00022723"/>
    </source>
</evidence>
<dbReference type="GO" id="GO:0046872">
    <property type="term" value="F:metal ion binding"/>
    <property type="evidence" value="ECO:0007669"/>
    <property type="project" value="UniProtKB-KW"/>
</dbReference>
<dbReference type="PANTHER" id="PTHR10209">
    <property type="entry name" value="OXIDOREDUCTASE, 2OG-FE II OXYGENASE FAMILY PROTEIN"/>
    <property type="match status" value="1"/>
</dbReference>
<dbReference type="Proteomes" id="UP000294558">
    <property type="component" value="Unassembled WGS sequence"/>
</dbReference>
<evidence type="ECO:0000256" key="5">
    <source>
        <dbReference type="ARBA" id="ARBA00023004"/>
    </source>
</evidence>
<organism evidence="9 10">
    <name type="scientific">Ilumatobacter fluminis</name>
    <dbReference type="NCBI Taxonomy" id="467091"/>
    <lineage>
        <taxon>Bacteria</taxon>
        <taxon>Bacillati</taxon>
        <taxon>Actinomycetota</taxon>
        <taxon>Acidimicrobiia</taxon>
        <taxon>Acidimicrobiales</taxon>
        <taxon>Ilumatobacteraceae</taxon>
        <taxon>Ilumatobacter</taxon>
    </lineage>
</organism>
<dbReference type="InterPro" id="IPR027443">
    <property type="entry name" value="IPNS-like_sf"/>
</dbReference>
<feature type="domain" description="Fe2OG dioxygenase" evidence="8">
    <location>
        <begin position="182"/>
        <end position="295"/>
    </location>
</feature>
<dbReference type="Pfam" id="PF14226">
    <property type="entry name" value="DIOX_N"/>
    <property type="match status" value="1"/>
</dbReference>
<dbReference type="RefSeq" id="WP_133868998.1">
    <property type="nucleotide sequence ID" value="NZ_SOAU01000001.1"/>
</dbReference>
<dbReference type="AlphaFoldDB" id="A0A4R7HZQ7"/>
<evidence type="ECO:0000313" key="9">
    <source>
        <dbReference type="EMBL" id="TDT16641.1"/>
    </source>
</evidence>
<evidence type="ECO:0000256" key="7">
    <source>
        <dbReference type="RuleBase" id="RU003682"/>
    </source>
</evidence>
<dbReference type="PANTHER" id="PTHR10209:SF886">
    <property type="entry name" value="UPF0676 PROTEIN C1494.01"/>
    <property type="match status" value="1"/>
</dbReference>
<comment type="pathway">
    <text evidence="1">Antibiotic biosynthesis.</text>
</comment>
<keyword evidence="6" id="KW-0045">Antibiotic biosynthesis</keyword>
<dbReference type="InterPro" id="IPR044861">
    <property type="entry name" value="IPNS-like_FE2OG_OXY"/>
</dbReference>
<dbReference type="EMBL" id="SOAU01000001">
    <property type="protein sequence ID" value="TDT16641.1"/>
    <property type="molecule type" value="Genomic_DNA"/>
</dbReference>
<reference evidence="9 10" key="1">
    <citation type="submission" date="2019-03" db="EMBL/GenBank/DDBJ databases">
        <title>Sequencing the genomes of 1000 actinobacteria strains.</title>
        <authorList>
            <person name="Klenk H.-P."/>
        </authorList>
    </citation>
    <scope>NUCLEOTIDE SEQUENCE [LARGE SCALE GENOMIC DNA]</scope>
    <source>
        <strain evidence="9 10">DSM 18936</strain>
    </source>
</reference>
<sequence length="327" mass="36605">MPTSPERSVELDLESTIGSIGVDADRTIPVISLADMDRRRAEITDELWAAARDVGFFQLANHGIDTALVDATFAAAERFFDLDDDVKAEVPWRRELNAGWESRSQVRPSTRVADQKETYQVTVPHMSGLWPADETVPGFRTTLLEMERRCWRIAMDVLSCFADRLGFAPDFFTVAHEPTGDGYQSTLRLLRYFPMSADDFEEGQWRAGAHTDYNCLTLLFQREGQAGLQVCPGTDAATGRWTSVTPDERLITCNIGDMLKRWSDDRVSSTLHRVRGPKPGEPVVSRHSVAFFAQANKPVMIIPPGGSYEPTSAGDFLQQRIDANFVR</sequence>
<dbReference type="InterPro" id="IPR005123">
    <property type="entry name" value="Oxoglu/Fe-dep_dioxygenase_dom"/>
</dbReference>
<accession>A0A4R7HZQ7</accession>
<proteinExistence type="inferred from homology"/>
<dbReference type="Pfam" id="PF03171">
    <property type="entry name" value="2OG-FeII_Oxy"/>
    <property type="match status" value="1"/>
</dbReference>
<evidence type="ECO:0000256" key="6">
    <source>
        <dbReference type="ARBA" id="ARBA00023194"/>
    </source>
</evidence>
<evidence type="ECO:0000256" key="4">
    <source>
        <dbReference type="ARBA" id="ARBA00023002"/>
    </source>
</evidence>
<dbReference type="PROSITE" id="PS51471">
    <property type="entry name" value="FE2OG_OXY"/>
    <property type="match status" value="1"/>
</dbReference>
<keyword evidence="4 7" id="KW-0560">Oxidoreductase</keyword>
<keyword evidence="10" id="KW-1185">Reference proteome</keyword>
<evidence type="ECO:0000256" key="2">
    <source>
        <dbReference type="ARBA" id="ARBA00008056"/>
    </source>
</evidence>
<keyword evidence="3 7" id="KW-0479">Metal-binding</keyword>
<name>A0A4R7HZQ7_9ACTN</name>